<evidence type="ECO:0000313" key="1">
    <source>
        <dbReference type="EnsemblPlants" id="PGSC0003DMT400045915"/>
    </source>
</evidence>
<gene>
    <name evidence="1" type="primary">LOC102579395</name>
</gene>
<organism evidence="1 2">
    <name type="scientific">Solanum tuberosum</name>
    <name type="common">Potato</name>
    <dbReference type="NCBI Taxonomy" id="4113"/>
    <lineage>
        <taxon>Eukaryota</taxon>
        <taxon>Viridiplantae</taxon>
        <taxon>Streptophyta</taxon>
        <taxon>Embryophyta</taxon>
        <taxon>Tracheophyta</taxon>
        <taxon>Spermatophyta</taxon>
        <taxon>Magnoliopsida</taxon>
        <taxon>eudicotyledons</taxon>
        <taxon>Gunneridae</taxon>
        <taxon>Pentapetalae</taxon>
        <taxon>asterids</taxon>
        <taxon>lamiids</taxon>
        <taxon>Solanales</taxon>
        <taxon>Solanaceae</taxon>
        <taxon>Solanoideae</taxon>
        <taxon>Solaneae</taxon>
        <taxon>Solanum</taxon>
    </lineage>
</organism>
<dbReference type="PaxDb" id="4113-PGSC0003DMT400045915"/>
<dbReference type="ExpressionAtlas" id="M1BID0">
    <property type="expression patterns" value="baseline"/>
</dbReference>
<accession>M1BID0</accession>
<dbReference type="HOGENOM" id="CLU_143820_0_0_1"/>
<proteinExistence type="predicted"/>
<dbReference type="OrthoDB" id="10308515at2759"/>
<reference evidence="1" key="2">
    <citation type="submission" date="2015-06" db="UniProtKB">
        <authorList>
            <consortium name="EnsemblPlants"/>
        </authorList>
    </citation>
    <scope>IDENTIFICATION</scope>
    <source>
        <strain evidence="1">DM1-3 516 R44</strain>
    </source>
</reference>
<reference evidence="2" key="1">
    <citation type="journal article" date="2011" name="Nature">
        <title>Genome sequence and analysis of the tuber crop potato.</title>
        <authorList>
            <consortium name="The Potato Genome Sequencing Consortium"/>
        </authorList>
    </citation>
    <scope>NUCLEOTIDE SEQUENCE [LARGE SCALE GENOMIC DNA]</scope>
    <source>
        <strain evidence="2">cv. DM1-3 516 R44</strain>
    </source>
</reference>
<name>M1BID0_SOLTU</name>
<protein>
    <submittedName>
        <fullName evidence="1">Uncharacterized protein</fullName>
    </submittedName>
</protein>
<evidence type="ECO:0000313" key="2">
    <source>
        <dbReference type="Proteomes" id="UP000011115"/>
    </source>
</evidence>
<dbReference type="InParanoid" id="M1BID0"/>
<dbReference type="Gramene" id="PGSC0003DMT400045915">
    <property type="protein sequence ID" value="PGSC0003DMT400045915"/>
    <property type="gene ID" value="PGSC0003DMG400017808"/>
</dbReference>
<sequence length="154" mass="17715">MPTDMKFLSLVSNDLLTKSEAKERSRAKLLAVNMTIVNQGKAVSYDCQSSYHRKVGLSGIFAQIKKEPTSDIMKCECQDCHHTFSTKIWCIDAREEETVDKRYRRFFSEECRVCDRPQEMPFGVKTRTSTNMTQFFVPRVSGKVSLHSTLLIPH</sequence>
<keyword evidence="2" id="KW-1185">Reference proteome</keyword>
<dbReference type="AlphaFoldDB" id="M1BID0"/>
<dbReference type="Proteomes" id="UP000011115">
    <property type="component" value="Unassembled WGS sequence"/>
</dbReference>
<dbReference type="EnsemblPlants" id="PGSC0003DMT400045915">
    <property type="protein sequence ID" value="PGSC0003DMT400045915"/>
    <property type="gene ID" value="PGSC0003DMG400017808"/>
</dbReference>